<reference evidence="2 3" key="1">
    <citation type="submission" date="2017-03" db="EMBL/GenBank/DDBJ databases">
        <title>Lifting the veil on microbial sulfur biogeochemistry in mining wastewaters.</title>
        <authorList>
            <person name="Kantor R.S."/>
            <person name="Colenbrander Nelson T."/>
            <person name="Marshall S."/>
            <person name="Bennett D."/>
            <person name="Apte S."/>
            <person name="Camacho D."/>
            <person name="Thomas B.C."/>
            <person name="Warren L.A."/>
            <person name="Banfield J.F."/>
        </authorList>
    </citation>
    <scope>NUCLEOTIDE SEQUENCE [LARGE SCALE GENOMIC DNA]</scope>
    <source>
        <strain evidence="2">32-67-7</strain>
    </source>
</reference>
<dbReference type="Proteomes" id="UP000215616">
    <property type="component" value="Unassembled WGS sequence"/>
</dbReference>
<dbReference type="Gene3D" id="3.30.2310.20">
    <property type="entry name" value="RelE-like"/>
    <property type="match status" value="1"/>
</dbReference>
<dbReference type="InterPro" id="IPR007712">
    <property type="entry name" value="RelE/ParE_toxin"/>
</dbReference>
<organism evidence="2 3">
    <name type="scientific">Caulobacter vibrioides</name>
    <name type="common">Caulobacter crescentus</name>
    <dbReference type="NCBI Taxonomy" id="155892"/>
    <lineage>
        <taxon>Bacteria</taxon>
        <taxon>Pseudomonadati</taxon>
        <taxon>Pseudomonadota</taxon>
        <taxon>Alphaproteobacteria</taxon>
        <taxon>Caulobacterales</taxon>
        <taxon>Caulobacteraceae</taxon>
        <taxon>Caulobacter</taxon>
    </lineage>
</organism>
<proteinExistence type="predicted"/>
<comment type="caution">
    <text evidence="2">The sequence shown here is derived from an EMBL/GenBank/DDBJ whole genome shotgun (WGS) entry which is preliminary data.</text>
</comment>
<sequence>MKGAKVEFSADARINVVRLALWIGLNSGEARAQAVIDRIDATLARLARRPRLGRVELKFEGEPRVFSVHPWKIVYDPLPETDGIHVLRILDSRQDISALLGKKT</sequence>
<name>A0A258CWG7_CAUVI</name>
<dbReference type="Pfam" id="PF05016">
    <property type="entry name" value="ParE_toxin"/>
    <property type="match status" value="1"/>
</dbReference>
<accession>A0A258CWG7</accession>
<dbReference type="InterPro" id="IPR035093">
    <property type="entry name" value="RelE/ParE_toxin_dom_sf"/>
</dbReference>
<evidence type="ECO:0000256" key="1">
    <source>
        <dbReference type="ARBA" id="ARBA00022649"/>
    </source>
</evidence>
<protein>
    <recommendedName>
        <fullName evidence="4">Type II toxin-antitoxin system RelE/ParE family toxin</fullName>
    </recommendedName>
</protein>
<dbReference type="AlphaFoldDB" id="A0A258CWG7"/>
<evidence type="ECO:0008006" key="4">
    <source>
        <dbReference type="Google" id="ProtNLM"/>
    </source>
</evidence>
<evidence type="ECO:0000313" key="3">
    <source>
        <dbReference type="Proteomes" id="UP000215616"/>
    </source>
</evidence>
<dbReference type="EMBL" id="NCDQ01000369">
    <property type="protein sequence ID" value="OYW99755.1"/>
    <property type="molecule type" value="Genomic_DNA"/>
</dbReference>
<evidence type="ECO:0000313" key="2">
    <source>
        <dbReference type="EMBL" id="OYW99755.1"/>
    </source>
</evidence>
<keyword evidence="1" id="KW-1277">Toxin-antitoxin system</keyword>
<gene>
    <name evidence="2" type="ORF">B7Z12_17505</name>
</gene>